<feature type="region of interest" description="Disordered" evidence="3">
    <location>
        <begin position="1"/>
        <end position="69"/>
    </location>
</feature>
<name>A0A1M7ZHI9_9HYPH</name>
<accession>A0A1M7ZHI9</accession>
<evidence type="ECO:0000313" key="6">
    <source>
        <dbReference type="Proteomes" id="UP000186406"/>
    </source>
</evidence>
<dbReference type="Pfam" id="PF00766">
    <property type="entry name" value="ETF_alpha"/>
    <property type="match status" value="1"/>
</dbReference>
<dbReference type="InterPro" id="IPR014731">
    <property type="entry name" value="ETF_asu_C"/>
</dbReference>
<dbReference type="RefSeq" id="WP_073627555.1">
    <property type="nucleotide sequence ID" value="NZ_FRXO01000003.1"/>
</dbReference>
<dbReference type="STRING" id="1123029.SAMN02745172_01674"/>
<dbReference type="InterPro" id="IPR014730">
    <property type="entry name" value="ETF_a/b_N"/>
</dbReference>
<reference evidence="5 6" key="1">
    <citation type="submission" date="2016-12" db="EMBL/GenBank/DDBJ databases">
        <authorList>
            <person name="Song W.-J."/>
            <person name="Kurnit D.M."/>
        </authorList>
    </citation>
    <scope>NUCLEOTIDE SEQUENCE [LARGE SCALE GENOMIC DNA]</scope>
    <source>
        <strain evidence="5 6">DSM 19599</strain>
    </source>
</reference>
<dbReference type="GO" id="GO:0033539">
    <property type="term" value="P:fatty acid beta-oxidation using acyl-CoA dehydrogenase"/>
    <property type="evidence" value="ECO:0007669"/>
    <property type="project" value="TreeGrafter"/>
</dbReference>
<dbReference type="GO" id="GO:0009055">
    <property type="term" value="F:electron transfer activity"/>
    <property type="evidence" value="ECO:0007669"/>
    <property type="project" value="InterPro"/>
</dbReference>
<dbReference type="Gene3D" id="3.40.50.1220">
    <property type="entry name" value="TPP-binding domain"/>
    <property type="match status" value="1"/>
</dbReference>
<organism evidence="5 6">
    <name type="scientific">Pseudoxanthobacter soli DSM 19599</name>
    <dbReference type="NCBI Taxonomy" id="1123029"/>
    <lineage>
        <taxon>Bacteria</taxon>
        <taxon>Pseudomonadati</taxon>
        <taxon>Pseudomonadota</taxon>
        <taxon>Alphaproteobacteria</taxon>
        <taxon>Hyphomicrobiales</taxon>
        <taxon>Segnochrobactraceae</taxon>
        <taxon>Pseudoxanthobacter</taxon>
    </lineage>
</organism>
<dbReference type="InterPro" id="IPR029035">
    <property type="entry name" value="DHS-like_NAD/FAD-binding_dom"/>
</dbReference>
<evidence type="ECO:0000256" key="1">
    <source>
        <dbReference type="ARBA" id="ARBA00005817"/>
    </source>
</evidence>
<feature type="compositionally biased region" description="Basic and acidic residues" evidence="3">
    <location>
        <begin position="1"/>
        <end position="14"/>
    </location>
</feature>
<evidence type="ECO:0000313" key="5">
    <source>
        <dbReference type="EMBL" id="SHO64337.1"/>
    </source>
</evidence>
<dbReference type="GO" id="GO:0050660">
    <property type="term" value="F:flavin adenine dinucleotide binding"/>
    <property type="evidence" value="ECO:0007669"/>
    <property type="project" value="InterPro"/>
</dbReference>
<sequence length="444" mass="45654">MARQRRDPRAERASHRVAAAGRPRYDLGQNPDPGQIAAAPSGRPRRDPRAERAAQSVATTPVSGRPARQRFDRTQRNAAVAAAATPTKPAAFAAAPPEVRVIADPAFLVMAVVDAPGGTLSDHDRQVLGAARLIADAGAAAVLLAAGPLDAPAGPAGADRVVTLGNRGGFLHDPDARAAAIVAVVEALSPRHVLFPDSIDGGDLARRVAAACGAWLFAGAEQVGARVVVRPARAGRKEQRSRPPRFLSIAADAVAPHSGVAHEGRAVSLDPIPFRSNRSGIPRCRPDAEPAVLSVETIPADPATVALSEAAFVVSAGNGVRDFDLFHALVAALHATPGASRVVCDAGLMPRAAQVGASGTVLDADCYFALGIAGAPQHLQGVARCRHVVAVNTDLHAAMIERAELAIIQDAQLVMPALLALLAREADPRRAGPAAPAAAEGDGR</sequence>
<dbReference type="SUPFAM" id="SSF52467">
    <property type="entry name" value="DHS-like NAD/FAD-binding domain"/>
    <property type="match status" value="1"/>
</dbReference>
<dbReference type="InterPro" id="IPR014729">
    <property type="entry name" value="Rossmann-like_a/b/a_fold"/>
</dbReference>
<dbReference type="SMART" id="SM00893">
    <property type="entry name" value="ETF"/>
    <property type="match status" value="1"/>
</dbReference>
<dbReference type="Gene3D" id="3.40.50.620">
    <property type="entry name" value="HUPs"/>
    <property type="match status" value="1"/>
</dbReference>
<evidence type="ECO:0000256" key="2">
    <source>
        <dbReference type="ARBA" id="ARBA00022982"/>
    </source>
</evidence>
<protein>
    <submittedName>
        <fullName evidence="5">Electron transfer flavoprotein alpha subunit apoprotein</fullName>
    </submittedName>
</protein>
<dbReference type="AlphaFoldDB" id="A0A1M7ZHI9"/>
<proteinExistence type="inferred from homology"/>
<dbReference type="EMBL" id="FRXO01000003">
    <property type="protein sequence ID" value="SHO64337.1"/>
    <property type="molecule type" value="Genomic_DNA"/>
</dbReference>
<evidence type="ECO:0000256" key="3">
    <source>
        <dbReference type="SAM" id="MobiDB-lite"/>
    </source>
</evidence>
<dbReference type="SUPFAM" id="SSF52402">
    <property type="entry name" value="Adenine nucleotide alpha hydrolases-like"/>
    <property type="match status" value="1"/>
</dbReference>
<feature type="domain" description="Electron transfer flavoprotein alpha/beta-subunit N-terminal" evidence="4">
    <location>
        <begin position="109"/>
        <end position="278"/>
    </location>
</feature>
<keyword evidence="2" id="KW-0249">Electron transport</keyword>
<gene>
    <name evidence="5" type="ORF">SAMN02745172_01674</name>
</gene>
<dbReference type="Pfam" id="PF01012">
    <property type="entry name" value="ETF"/>
    <property type="match status" value="1"/>
</dbReference>
<comment type="similarity">
    <text evidence="1">Belongs to the ETF alpha-subunit/FixB family.</text>
</comment>
<dbReference type="PANTHER" id="PTHR43153">
    <property type="entry name" value="ELECTRON TRANSFER FLAVOPROTEIN ALPHA"/>
    <property type="match status" value="1"/>
</dbReference>
<dbReference type="InterPro" id="IPR001308">
    <property type="entry name" value="ETF_a/FixB"/>
</dbReference>
<dbReference type="OrthoDB" id="8584059at2"/>
<keyword evidence="6" id="KW-1185">Reference proteome</keyword>
<keyword evidence="2" id="KW-0813">Transport</keyword>
<dbReference type="Proteomes" id="UP000186406">
    <property type="component" value="Unassembled WGS sequence"/>
</dbReference>
<dbReference type="PANTHER" id="PTHR43153:SF1">
    <property type="entry name" value="ELECTRON TRANSFER FLAVOPROTEIN SUBUNIT ALPHA, MITOCHONDRIAL"/>
    <property type="match status" value="1"/>
</dbReference>
<evidence type="ECO:0000259" key="4">
    <source>
        <dbReference type="SMART" id="SM00893"/>
    </source>
</evidence>